<organism evidence="3 4">
    <name type="scientific">Quillaja saponaria</name>
    <name type="common">Soap bark tree</name>
    <dbReference type="NCBI Taxonomy" id="32244"/>
    <lineage>
        <taxon>Eukaryota</taxon>
        <taxon>Viridiplantae</taxon>
        <taxon>Streptophyta</taxon>
        <taxon>Embryophyta</taxon>
        <taxon>Tracheophyta</taxon>
        <taxon>Spermatophyta</taxon>
        <taxon>Magnoliopsida</taxon>
        <taxon>eudicotyledons</taxon>
        <taxon>Gunneridae</taxon>
        <taxon>Pentapetalae</taxon>
        <taxon>rosids</taxon>
        <taxon>fabids</taxon>
        <taxon>Fabales</taxon>
        <taxon>Quillajaceae</taxon>
        <taxon>Quillaja</taxon>
    </lineage>
</organism>
<gene>
    <name evidence="3" type="ORF">O6P43_031477</name>
</gene>
<dbReference type="AlphaFoldDB" id="A0AAD7KX66"/>
<keyword evidence="2" id="KW-0812">Transmembrane</keyword>
<accession>A0AAD7KX66</accession>
<dbReference type="EMBL" id="JARAOO010000013">
    <property type="protein sequence ID" value="KAJ7946570.1"/>
    <property type="molecule type" value="Genomic_DNA"/>
</dbReference>
<evidence type="ECO:0000256" key="1">
    <source>
        <dbReference type="SAM" id="MobiDB-lite"/>
    </source>
</evidence>
<sequence length="143" mass="15527">MNDVSSERSNPWNIHTTSDPSPSQEGGDRGDPWTIVGTSMNMNGISFGFVATAILLSIFLIIAILELLIKPNHEFPSPENLMDDSPESGPIEKHGNPQTLSASCASDFPVLMPGQQYPTYLAHPTPLPCPREGIYWPSHGPNS</sequence>
<feature type="region of interest" description="Disordered" evidence="1">
    <location>
        <begin position="76"/>
        <end position="99"/>
    </location>
</feature>
<evidence type="ECO:0000313" key="4">
    <source>
        <dbReference type="Proteomes" id="UP001163823"/>
    </source>
</evidence>
<dbReference type="PANTHER" id="PTHR33728">
    <property type="entry name" value="CTTNBP 2 AMINO-TERMINAL-LIKE PROTEIN"/>
    <property type="match status" value="1"/>
</dbReference>
<dbReference type="KEGG" id="qsa:O6P43_031477"/>
<feature type="transmembrane region" description="Helical" evidence="2">
    <location>
        <begin position="45"/>
        <end position="69"/>
    </location>
</feature>
<feature type="region of interest" description="Disordered" evidence="1">
    <location>
        <begin position="1"/>
        <end position="34"/>
    </location>
</feature>
<evidence type="ECO:0000256" key="2">
    <source>
        <dbReference type="SAM" id="Phobius"/>
    </source>
</evidence>
<reference evidence="3" key="1">
    <citation type="journal article" date="2023" name="Science">
        <title>Elucidation of the pathway for biosynthesis of saponin adjuvants from the soapbark tree.</title>
        <authorList>
            <person name="Reed J."/>
            <person name="Orme A."/>
            <person name="El-Demerdash A."/>
            <person name="Owen C."/>
            <person name="Martin L.B.B."/>
            <person name="Misra R.C."/>
            <person name="Kikuchi S."/>
            <person name="Rejzek M."/>
            <person name="Martin A.C."/>
            <person name="Harkess A."/>
            <person name="Leebens-Mack J."/>
            <person name="Louveau T."/>
            <person name="Stephenson M.J."/>
            <person name="Osbourn A."/>
        </authorList>
    </citation>
    <scope>NUCLEOTIDE SEQUENCE</scope>
    <source>
        <strain evidence="3">S10</strain>
    </source>
</reference>
<dbReference type="Proteomes" id="UP001163823">
    <property type="component" value="Chromosome 13"/>
</dbReference>
<evidence type="ECO:0000313" key="3">
    <source>
        <dbReference type="EMBL" id="KAJ7946570.1"/>
    </source>
</evidence>
<dbReference type="EMBL" id="JARAOO010000013">
    <property type="protein sequence ID" value="KAJ7946569.1"/>
    <property type="molecule type" value="Genomic_DNA"/>
</dbReference>
<keyword evidence="4" id="KW-1185">Reference proteome</keyword>
<keyword evidence="2" id="KW-0472">Membrane</keyword>
<dbReference type="PANTHER" id="PTHR33728:SF3">
    <property type="entry name" value="MULTIDRUG RESISTANCE PROTEIN"/>
    <property type="match status" value="1"/>
</dbReference>
<comment type="caution">
    <text evidence="3">The sequence shown here is derived from an EMBL/GenBank/DDBJ whole genome shotgun (WGS) entry which is preliminary data.</text>
</comment>
<name>A0AAD7KX66_QUISA</name>
<keyword evidence="2" id="KW-1133">Transmembrane helix</keyword>
<protein>
    <submittedName>
        <fullName evidence="3">Multidrug resistance 3</fullName>
    </submittedName>
</protein>
<feature type="compositionally biased region" description="Polar residues" evidence="1">
    <location>
        <begin position="7"/>
        <end position="24"/>
    </location>
</feature>
<proteinExistence type="predicted"/>